<protein>
    <recommendedName>
        <fullName evidence="3">ABM domain-containing protein</fullName>
    </recommendedName>
</protein>
<keyword evidence="2" id="KW-1185">Reference proteome</keyword>
<evidence type="ECO:0000313" key="1">
    <source>
        <dbReference type="EMBL" id="TFA98495.1"/>
    </source>
</evidence>
<comment type="caution">
    <text evidence="1">The sequence shown here is derived from an EMBL/GenBank/DDBJ whole genome shotgun (WGS) entry which is preliminary data.</text>
</comment>
<organism evidence="1 2">
    <name type="scientific">Trichoderma ghanense</name>
    <dbReference type="NCBI Taxonomy" id="65468"/>
    <lineage>
        <taxon>Eukaryota</taxon>
        <taxon>Fungi</taxon>
        <taxon>Dikarya</taxon>
        <taxon>Ascomycota</taxon>
        <taxon>Pezizomycotina</taxon>
        <taxon>Sordariomycetes</taxon>
        <taxon>Hypocreomycetidae</taxon>
        <taxon>Hypocreales</taxon>
        <taxon>Hypocreaceae</taxon>
        <taxon>Trichoderma</taxon>
    </lineage>
</organism>
<dbReference type="RefSeq" id="XP_073554697.1">
    <property type="nucleotide sequence ID" value="XM_073706830.1"/>
</dbReference>
<dbReference type="GeneID" id="300581280"/>
<proteinExistence type="predicted"/>
<evidence type="ECO:0008006" key="3">
    <source>
        <dbReference type="Google" id="ProtNLM"/>
    </source>
</evidence>
<dbReference type="Proteomes" id="UP001642720">
    <property type="component" value="Unassembled WGS sequence"/>
</dbReference>
<sequence length="208" mass="23421">MSELIELSTFHLKDDPPVPPPLVVSSLKFLSAAAGLIALYWGPHIESDTTYTYVARWETRAHKDTFYRDNPFWHDSFSADVDTLSVLCSEPVEQQDPAVPFEAPCTEIFSSFGAEDDYLESRLKPFVKAITDAKPPGLVGGFPAEFHPTKHLGVRRPESKIFVLLMGWNTKADHDAQKEEGKVVSNNLHLIRSGRKSVHLYHVNFNKL</sequence>
<gene>
    <name evidence="1" type="ORF">CCMA1212_009760</name>
</gene>
<name>A0ABY2GSA0_9HYPO</name>
<accession>A0ABY2GSA0</accession>
<reference evidence="1 2" key="1">
    <citation type="submission" date="2018-01" db="EMBL/GenBank/DDBJ databases">
        <title>Genome characterization of the sugarcane-associated fungus Trichoderma ghanense CCMA-1212 and their application in lignocelulose bioconversion.</title>
        <authorList>
            <person name="Steindorff A.S."/>
            <person name="Mendes T.D."/>
            <person name="Vilela E.S.D."/>
            <person name="Rodrigues D.S."/>
            <person name="Formighieri E.F."/>
            <person name="Melo I.S."/>
            <person name="Favaro L.C.L."/>
        </authorList>
    </citation>
    <scope>NUCLEOTIDE SEQUENCE [LARGE SCALE GENOMIC DNA]</scope>
    <source>
        <strain evidence="1 2">CCMA-1212</strain>
    </source>
</reference>
<evidence type="ECO:0000313" key="2">
    <source>
        <dbReference type="Proteomes" id="UP001642720"/>
    </source>
</evidence>
<dbReference type="EMBL" id="PPTA01000019">
    <property type="protein sequence ID" value="TFA98495.1"/>
    <property type="molecule type" value="Genomic_DNA"/>
</dbReference>